<dbReference type="CDD" id="cd02851">
    <property type="entry name" value="E_set_GO_C"/>
    <property type="match status" value="1"/>
</dbReference>
<dbReference type="Pfam" id="PF07646">
    <property type="entry name" value="Kelch_2"/>
    <property type="match status" value="1"/>
</dbReference>
<dbReference type="InterPro" id="IPR014756">
    <property type="entry name" value="Ig_E-set"/>
</dbReference>
<evidence type="ECO:0000259" key="2">
    <source>
        <dbReference type="PROSITE" id="PS50948"/>
    </source>
</evidence>
<name>A0A2T2N6K3_CORCC</name>
<dbReference type="InterPro" id="IPR011043">
    <property type="entry name" value="Gal_Oxase/kelch_b-propeller"/>
</dbReference>
<dbReference type="InterPro" id="IPR006652">
    <property type="entry name" value="Kelch_1"/>
</dbReference>
<evidence type="ECO:0000313" key="3">
    <source>
        <dbReference type="EMBL" id="PSN61081.1"/>
    </source>
</evidence>
<protein>
    <submittedName>
        <fullName evidence="3">Galactose oxidase-like protein</fullName>
    </submittedName>
</protein>
<keyword evidence="4" id="KW-1185">Reference proteome</keyword>
<dbReference type="PANTHER" id="PTHR32208">
    <property type="entry name" value="SECRETED PROTEIN-RELATED"/>
    <property type="match status" value="1"/>
</dbReference>
<dbReference type="PANTHER" id="PTHR32208:SF56">
    <property type="entry name" value="GALACTOSE OXIDASE-RELATED"/>
    <property type="match status" value="1"/>
</dbReference>
<dbReference type="SUPFAM" id="SSF81296">
    <property type="entry name" value="E set domains"/>
    <property type="match status" value="1"/>
</dbReference>
<dbReference type="InterPro" id="IPR011498">
    <property type="entry name" value="Kelch_2"/>
</dbReference>
<dbReference type="STRING" id="1448308.A0A2T2N6K3"/>
<dbReference type="Gene3D" id="3.50.4.10">
    <property type="entry name" value="Hepatocyte Growth Factor"/>
    <property type="match status" value="1"/>
</dbReference>
<keyword evidence="1" id="KW-0732">Signal</keyword>
<feature type="domain" description="Apple" evidence="2">
    <location>
        <begin position="115"/>
        <end position="202"/>
    </location>
</feature>
<dbReference type="InterPro" id="IPR037293">
    <property type="entry name" value="Gal_Oxidase_central_sf"/>
</dbReference>
<sequence length="696" mass="74521">MFLNILSVFSSFLIFNTVAAINACPAADTVYLGSGGIRYRVCPDTDLTGRSTAITPNVASVTACARLCDQSVNCFKAVYDTRTRDCHFKALTGLNWVTNPRFDVIQAEQVNIARCPYPETMYSNNGKTFKICRDTDLRGASAQMLNGVTSLNACAQRCSNTVACKQAVWDSVGSVCHIKADAETNTLIWSTDKRFDVIRQDTATAPAIYGAWSDLVRLPVIPVAAYVVPEYPSAQRLLVFSSWGSDAFGGEGGRTQFADYNFNSGAVSARTIANTQHDMFCPAISSLADGRIYITGGSDASTTSFYNPGTNSFTRGPDMLMARGYQTSTTLSDGRIFTIGGAYSGPRQGKDGEVYDPATNAWKALPGAKVGPMLTTDHEGIWREDNHAWLFGWRNGSVFQAGPSKAMNWYGTTGTGSQTAAGIRDAIDDAMCGIFVMYEPGKILSAGGSPDYTDSAATSRAHITTIDNPGSPASVERVADMKYPRGFSNAVVLPDGTVLVTGGQRRSLVFTDTDGILYAELFNPATKTWKTLAPEAVPRNYHSVSILLPDARVFSGGGGLCYIGQVGGSTVNCNKLVDHADGQTFSPPYLFNRDGSAAVRPIISSVSTDSVRVGGTVTVTTDAPNAKLVLVRIGSVTHSVNSDQRRIPLTDVSVRGSRYTATLPNDSGLLIPGFYYLFVINRIGVPSVARTVQVSP</sequence>
<accession>A0A2T2N6K3</accession>
<gene>
    <name evidence="3" type="ORF">BS50DRAFT_164528</name>
</gene>
<dbReference type="EMBL" id="KZ678146">
    <property type="protein sequence ID" value="PSN61081.1"/>
    <property type="molecule type" value="Genomic_DNA"/>
</dbReference>
<dbReference type="InterPro" id="IPR015202">
    <property type="entry name" value="GO-like_E_set"/>
</dbReference>
<dbReference type="InterPro" id="IPR003609">
    <property type="entry name" value="Pan_app"/>
</dbReference>
<dbReference type="Pfam" id="PF00024">
    <property type="entry name" value="PAN_1"/>
    <property type="match status" value="2"/>
</dbReference>
<feature type="signal peptide" evidence="1">
    <location>
        <begin position="1"/>
        <end position="20"/>
    </location>
</feature>
<dbReference type="Proteomes" id="UP000240883">
    <property type="component" value="Unassembled WGS sequence"/>
</dbReference>
<dbReference type="PROSITE" id="PS50948">
    <property type="entry name" value="PAN"/>
    <property type="match status" value="1"/>
</dbReference>
<dbReference type="Pfam" id="PF09118">
    <property type="entry name" value="GO-like_E_set"/>
    <property type="match status" value="1"/>
</dbReference>
<dbReference type="Gene3D" id="2.130.10.80">
    <property type="entry name" value="Galactose oxidase/kelch, beta-propeller"/>
    <property type="match status" value="1"/>
</dbReference>
<dbReference type="AlphaFoldDB" id="A0A2T2N6K3"/>
<dbReference type="OrthoDB" id="2019572at2759"/>
<dbReference type="SMART" id="SM00612">
    <property type="entry name" value="Kelch"/>
    <property type="match status" value="3"/>
</dbReference>
<dbReference type="Gene3D" id="2.60.40.10">
    <property type="entry name" value="Immunoglobulins"/>
    <property type="match status" value="1"/>
</dbReference>
<reference evidence="3 4" key="1">
    <citation type="journal article" date="2018" name="Front. Microbiol.">
        <title>Genome-Wide Analysis of Corynespora cassiicola Leaf Fall Disease Putative Effectors.</title>
        <authorList>
            <person name="Lopez D."/>
            <person name="Ribeiro S."/>
            <person name="Label P."/>
            <person name="Fumanal B."/>
            <person name="Venisse J.S."/>
            <person name="Kohler A."/>
            <person name="de Oliveira R.R."/>
            <person name="Labutti K."/>
            <person name="Lipzen A."/>
            <person name="Lail K."/>
            <person name="Bauer D."/>
            <person name="Ohm R.A."/>
            <person name="Barry K.W."/>
            <person name="Spatafora J."/>
            <person name="Grigoriev I.V."/>
            <person name="Martin F.M."/>
            <person name="Pujade-Renaud V."/>
        </authorList>
    </citation>
    <scope>NUCLEOTIDE SEQUENCE [LARGE SCALE GENOMIC DNA]</scope>
    <source>
        <strain evidence="3 4">Philippines</strain>
    </source>
</reference>
<organism evidence="3 4">
    <name type="scientific">Corynespora cassiicola Philippines</name>
    <dbReference type="NCBI Taxonomy" id="1448308"/>
    <lineage>
        <taxon>Eukaryota</taxon>
        <taxon>Fungi</taxon>
        <taxon>Dikarya</taxon>
        <taxon>Ascomycota</taxon>
        <taxon>Pezizomycotina</taxon>
        <taxon>Dothideomycetes</taxon>
        <taxon>Pleosporomycetidae</taxon>
        <taxon>Pleosporales</taxon>
        <taxon>Corynesporascaceae</taxon>
        <taxon>Corynespora</taxon>
    </lineage>
</organism>
<evidence type="ECO:0000313" key="4">
    <source>
        <dbReference type="Proteomes" id="UP000240883"/>
    </source>
</evidence>
<dbReference type="InterPro" id="IPR013783">
    <property type="entry name" value="Ig-like_fold"/>
</dbReference>
<proteinExistence type="predicted"/>
<feature type="chain" id="PRO_5015697188" evidence="1">
    <location>
        <begin position="21"/>
        <end position="696"/>
    </location>
</feature>
<evidence type="ECO:0000256" key="1">
    <source>
        <dbReference type="SAM" id="SignalP"/>
    </source>
</evidence>
<dbReference type="SUPFAM" id="SSF50965">
    <property type="entry name" value="Galactose oxidase, central domain"/>
    <property type="match status" value="1"/>
</dbReference>